<dbReference type="GO" id="GO:0003677">
    <property type="term" value="F:DNA binding"/>
    <property type="evidence" value="ECO:0007669"/>
    <property type="project" value="UniProtKB-KW"/>
</dbReference>
<feature type="compositionally biased region" description="Basic and acidic residues" evidence="1">
    <location>
        <begin position="348"/>
        <end position="383"/>
    </location>
</feature>
<feature type="compositionally biased region" description="Basic and acidic residues" evidence="1">
    <location>
        <begin position="262"/>
        <end position="275"/>
    </location>
</feature>
<reference evidence="5" key="1">
    <citation type="submission" date="2017-03" db="EMBL/GenBank/DDBJ databases">
        <authorList>
            <person name="Sharma R."/>
            <person name="Thines M."/>
        </authorList>
    </citation>
    <scope>NUCLEOTIDE SEQUENCE [LARGE SCALE GENOMIC DNA]</scope>
</reference>
<organism evidence="4 5">
    <name type="scientific">Lasallia pustulata</name>
    <dbReference type="NCBI Taxonomy" id="136370"/>
    <lineage>
        <taxon>Eukaryota</taxon>
        <taxon>Fungi</taxon>
        <taxon>Dikarya</taxon>
        <taxon>Ascomycota</taxon>
        <taxon>Pezizomycotina</taxon>
        <taxon>Lecanoromycetes</taxon>
        <taxon>OSLEUM clade</taxon>
        <taxon>Umbilicariomycetidae</taxon>
        <taxon>Umbilicariales</taxon>
        <taxon>Umbilicariaceae</taxon>
        <taxon>Lasallia</taxon>
    </lineage>
</organism>
<dbReference type="Pfam" id="PF11160">
    <property type="entry name" value="Hva1_TUDOR"/>
    <property type="match status" value="1"/>
</dbReference>
<feature type="signal peptide" evidence="2">
    <location>
        <begin position="1"/>
        <end position="21"/>
    </location>
</feature>
<dbReference type="InterPro" id="IPR017956">
    <property type="entry name" value="AT_hook_DNA-bd_motif"/>
</dbReference>
<sequence length="434" mass="46364">MRYLGLPFLLVSAPFLPFTLATPTPVVPNTIRGRVCANYPKTPAGSLVPARSLPDEYHTLDPRFRDTILWCQTGTPVYVIIDLMTNLQPAGVLAVLANALLGVQDHIAAYGDGLLEHGIFMFDLLAAENVDCHFYAANSNNHQLTWGVVRAAIQALSSYMLVENNAGSAKFTIFDGGSINTVRLNFIKELAEEIMTASPIRYVKEAKLRASWQWSGGRPSGEVVEKKTEGELAIQSKKGNTIKKNASADNPALHMARPGNDVVKRQSEVEVDEKAAGSGAADEEPNNDENGTEAQPGDKRARDDADEPAPEGSTDAKKAKTAGTPGRSRGRPKKTDDKPKATPAKKPTIAEKKSAAAAEKKEAAAAAAAEKKDAKTAAEKKEAAAAAAVEPKKARGRPKKSEGEKKAPVGPTKVKKVKKPVTTEGVGSRTRSKK</sequence>
<feature type="compositionally biased region" description="Acidic residues" evidence="1">
    <location>
        <begin position="281"/>
        <end position="291"/>
    </location>
</feature>
<keyword evidence="4" id="KW-0238">DNA-binding</keyword>
<dbReference type="Proteomes" id="UP000192927">
    <property type="component" value="Unassembled WGS sequence"/>
</dbReference>
<feature type="compositionally biased region" description="Polar residues" evidence="1">
    <location>
        <begin position="237"/>
        <end position="248"/>
    </location>
</feature>
<accession>A0A1W5CWL7</accession>
<keyword evidence="2" id="KW-0732">Signal</keyword>
<dbReference type="EMBL" id="FWEW01000563">
    <property type="protein sequence ID" value="SLM35162.1"/>
    <property type="molecule type" value="Genomic_DNA"/>
</dbReference>
<dbReference type="SMART" id="SM00384">
    <property type="entry name" value="AT_hook"/>
    <property type="match status" value="2"/>
</dbReference>
<evidence type="ECO:0000313" key="5">
    <source>
        <dbReference type="Proteomes" id="UP000192927"/>
    </source>
</evidence>
<dbReference type="InterPro" id="IPR021331">
    <property type="entry name" value="Hva1_TUDOR"/>
</dbReference>
<evidence type="ECO:0000259" key="3">
    <source>
        <dbReference type="Pfam" id="PF11160"/>
    </source>
</evidence>
<evidence type="ECO:0000313" key="4">
    <source>
        <dbReference type="EMBL" id="SLM35162.1"/>
    </source>
</evidence>
<proteinExistence type="predicted"/>
<feature type="chain" id="PRO_5012280718" evidence="2">
    <location>
        <begin position="22"/>
        <end position="434"/>
    </location>
</feature>
<evidence type="ECO:0000256" key="1">
    <source>
        <dbReference type="SAM" id="MobiDB-lite"/>
    </source>
</evidence>
<name>A0A1W5CWL7_9LECA</name>
<feature type="domain" description="Hypervirulence associated protein TUDOR" evidence="3">
    <location>
        <begin position="211"/>
        <end position="269"/>
    </location>
</feature>
<protein>
    <submittedName>
        <fullName evidence="4">AT hook, DNA-binding motif</fullName>
    </submittedName>
</protein>
<keyword evidence="5" id="KW-1185">Reference proteome</keyword>
<feature type="region of interest" description="Disordered" evidence="1">
    <location>
        <begin position="214"/>
        <end position="434"/>
    </location>
</feature>
<evidence type="ECO:0000256" key="2">
    <source>
        <dbReference type="SAM" id="SignalP"/>
    </source>
</evidence>
<dbReference type="AlphaFoldDB" id="A0A1W5CWL7"/>